<dbReference type="EMBL" id="JBHSXM010000001">
    <property type="protein sequence ID" value="MFC6836738.1"/>
    <property type="molecule type" value="Genomic_DNA"/>
</dbReference>
<organism evidence="3 4">
    <name type="scientific">Halomarina ordinaria</name>
    <dbReference type="NCBI Taxonomy" id="3033939"/>
    <lineage>
        <taxon>Archaea</taxon>
        <taxon>Methanobacteriati</taxon>
        <taxon>Methanobacteriota</taxon>
        <taxon>Stenosarchaea group</taxon>
        <taxon>Halobacteria</taxon>
        <taxon>Halobacteriales</taxon>
        <taxon>Natronomonadaceae</taxon>
        <taxon>Halomarina</taxon>
    </lineage>
</organism>
<reference evidence="3 4" key="1">
    <citation type="journal article" date="2019" name="Int. J. Syst. Evol. Microbiol.">
        <title>The Global Catalogue of Microorganisms (GCM) 10K type strain sequencing project: providing services to taxonomists for standard genome sequencing and annotation.</title>
        <authorList>
            <consortium name="The Broad Institute Genomics Platform"/>
            <consortium name="The Broad Institute Genome Sequencing Center for Infectious Disease"/>
            <person name="Wu L."/>
            <person name="Ma J."/>
        </authorList>
    </citation>
    <scope>NUCLEOTIDE SEQUENCE [LARGE SCALE GENOMIC DNA]</scope>
    <source>
        <strain evidence="3 4">PSRA2</strain>
    </source>
</reference>
<keyword evidence="1" id="KW-0812">Transmembrane</keyword>
<gene>
    <name evidence="3" type="ORF">ACFQHK_09460</name>
</gene>
<dbReference type="AlphaFoldDB" id="A0ABD5U8Q4"/>
<evidence type="ECO:0000313" key="4">
    <source>
        <dbReference type="Proteomes" id="UP001596406"/>
    </source>
</evidence>
<proteinExistence type="predicted"/>
<dbReference type="InterPro" id="IPR025403">
    <property type="entry name" value="TgpA-like_C"/>
</dbReference>
<feature type="transmembrane region" description="Helical" evidence="1">
    <location>
        <begin position="59"/>
        <end position="79"/>
    </location>
</feature>
<keyword evidence="1" id="KW-0472">Membrane</keyword>
<name>A0ABD5U8Q4_9EURY</name>
<feature type="transmembrane region" description="Helical" evidence="1">
    <location>
        <begin position="86"/>
        <end position="107"/>
    </location>
</feature>
<evidence type="ECO:0000313" key="3">
    <source>
        <dbReference type="EMBL" id="MFC6836738.1"/>
    </source>
</evidence>
<feature type="transmembrane region" description="Helical" evidence="1">
    <location>
        <begin position="154"/>
        <end position="172"/>
    </location>
</feature>
<sequence length="299" mass="29722">MNGERATALVLAVLAVLALGAAAATLDSAASGALGGGGGGTLDPPESDGPTLEPLSLFLQALLVAVLVGAVAALAILAYREGLGALTQFGLMILAVAFALLVVSYLLSVGDFLPGGANVTNASGPVGVGDDDGGGLLPGGGDGTVPSVAVRPDAALLALLCLTLVGVVAVVVRATGDGDAPKSVEEGTPPPEPDVRAVGAAAGRAADRIAADADASNAVYRAWREMTDHLDVADPETSTPGEFADAAVAAGMAREDVAELTTLFEVTRYGGAEVDATREERALAALRRIEREYAGAEGR</sequence>
<dbReference type="Proteomes" id="UP001596406">
    <property type="component" value="Unassembled WGS sequence"/>
</dbReference>
<dbReference type="RefSeq" id="WP_304448417.1">
    <property type="nucleotide sequence ID" value="NZ_JARRAH010000001.1"/>
</dbReference>
<dbReference type="Pfam" id="PF13559">
    <property type="entry name" value="DUF4129"/>
    <property type="match status" value="1"/>
</dbReference>
<evidence type="ECO:0000256" key="1">
    <source>
        <dbReference type="SAM" id="Phobius"/>
    </source>
</evidence>
<evidence type="ECO:0000259" key="2">
    <source>
        <dbReference type="Pfam" id="PF13559"/>
    </source>
</evidence>
<accession>A0ABD5U8Q4</accession>
<comment type="caution">
    <text evidence="3">The sequence shown here is derived from an EMBL/GenBank/DDBJ whole genome shotgun (WGS) entry which is preliminary data.</text>
</comment>
<keyword evidence="4" id="KW-1185">Reference proteome</keyword>
<feature type="domain" description="Protein-glutamine gamma-glutamyltransferase-like C-terminal" evidence="2">
    <location>
        <begin position="220"/>
        <end position="287"/>
    </location>
</feature>
<keyword evidence="1" id="KW-1133">Transmembrane helix</keyword>
<protein>
    <submittedName>
        <fullName evidence="3">DUF4129 domain-containing protein</fullName>
    </submittedName>
</protein>